<comment type="catalytic activity">
    <reaction evidence="7 8">
        <text>NAD(+) + ATP = ADP + NADP(+) + H(+)</text>
        <dbReference type="Rhea" id="RHEA:18629"/>
        <dbReference type="ChEBI" id="CHEBI:15378"/>
        <dbReference type="ChEBI" id="CHEBI:30616"/>
        <dbReference type="ChEBI" id="CHEBI:57540"/>
        <dbReference type="ChEBI" id="CHEBI:58349"/>
        <dbReference type="ChEBI" id="CHEBI:456216"/>
        <dbReference type="EC" id="2.7.1.23"/>
    </reaction>
</comment>
<dbReference type="Pfam" id="PF01513">
    <property type="entry name" value="NAD_kinase"/>
    <property type="match status" value="1"/>
</dbReference>
<evidence type="ECO:0000313" key="11">
    <source>
        <dbReference type="Proteomes" id="UP000568888"/>
    </source>
</evidence>
<feature type="binding site" evidence="8">
    <location>
        <begin position="185"/>
        <end position="190"/>
    </location>
    <ligand>
        <name>NAD(+)</name>
        <dbReference type="ChEBI" id="CHEBI:57540"/>
    </ligand>
</feature>
<keyword evidence="1 8" id="KW-0808">Transferase</keyword>
<evidence type="ECO:0000256" key="5">
    <source>
        <dbReference type="ARBA" id="ARBA00022857"/>
    </source>
</evidence>
<reference evidence="10" key="3">
    <citation type="submission" date="2022-04" db="EMBL/GenBank/DDBJ databases">
        <authorList>
            <person name="Liu G."/>
        </authorList>
    </citation>
    <scope>NUCLEOTIDE SEQUENCE</scope>
    <source>
        <strain evidence="10">RG22</strain>
    </source>
</reference>
<dbReference type="HAMAP" id="MF_00361">
    <property type="entry name" value="NAD_kinase"/>
    <property type="match status" value="1"/>
</dbReference>
<dbReference type="PANTHER" id="PTHR20275:SF0">
    <property type="entry name" value="NAD KINASE"/>
    <property type="match status" value="1"/>
</dbReference>
<evidence type="ECO:0000256" key="7">
    <source>
        <dbReference type="ARBA" id="ARBA00047925"/>
    </source>
</evidence>
<dbReference type="GO" id="GO:0006741">
    <property type="term" value="P:NADP+ biosynthetic process"/>
    <property type="evidence" value="ECO:0007669"/>
    <property type="project" value="UniProtKB-UniRule"/>
</dbReference>
<evidence type="ECO:0000313" key="12">
    <source>
        <dbReference type="Proteomes" id="UP000831485"/>
    </source>
</evidence>
<dbReference type="GO" id="GO:0005737">
    <property type="term" value="C:cytoplasm"/>
    <property type="evidence" value="ECO:0007669"/>
    <property type="project" value="UniProtKB-SubCell"/>
</dbReference>
<name>A0A6V8MXE0_9BACT</name>
<evidence type="ECO:0000256" key="3">
    <source>
        <dbReference type="ARBA" id="ARBA00022777"/>
    </source>
</evidence>
<dbReference type="Gene3D" id="3.40.50.10330">
    <property type="entry name" value="Probable inorganic polyphosphate/atp-NAD kinase, domain 1"/>
    <property type="match status" value="1"/>
</dbReference>
<keyword evidence="4 8" id="KW-0067">ATP-binding</keyword>
<dbReference type="EMBL" id="CP096574">
    <property type="protein sequence ID" value="UPU34225.1"/>
    <property type="molecule type" value="Genomic_DNA"/>
</dbReference>
<comment type="similarity">
    <text evidence="8">Belongs to the NAD kinase family.</text>
</comment>
<dbReference type="GO" id="GO:0003951">
    <property type="term" value="F:NAD+ kinase activity"/>
    <property type="evidence" value="ECO:0007669"/>
    <property type="project" value="UniProtKB-UniRule"/>
</dbReference>
<evidence type="ECO:0000256" key="8">
    <source>
        <dbReference type="HAMAP-Rule" id="MF_00361"/>
    </source>
</evidence>
<dbReference type="GO" id="GO:0051287">
    <property type="term" value="F:NAD binding"/>
    <property type="evidence" value="ECO:0007669"/>
    <property type="project" value="UniProtKB-ARBA"/>
</dbReference>
<dbReference type="Pfam" id="PF20143">
    <property type="entry name" value="NAD_kinase_C"/>
    <property type="match status" value="1"/>
</dbReference>
<dbReference type="EC" id="2.7.1.23" evidence="8"/>
<keyword evidence="12" id="KW-1185">Reference proteome</keyword>
<comment type="function">
    <text evidence="8">Involved in the regulation of the intracellular balance of NAD and NADP, and is a key enzyme in the biosynthesis of NADP. Catalyzes specifically the phosphorylation on 2'-hydroxyl of the adenosine moiety of NAD to yield NADP.</text>
</comment>
<feature type="binding site" evidence="8">
    <location>
        <begin position="70"/>
        <end position="71"/>
    </location>
    <ligand>
        <name>NAD(+)</name>
        <dbReference type="ChEBI" id="CHEBI:57540"/>
    </ligand>
</feature>
<dbReference type="InterPro" id="IPR016064">
    <property type="entry name" value="NAD/diacylglycerol_kinase_sf"/>
</dbReference>
<feature type="active site" description="Proton acceptor" evidence="8">
    <location>
        <position position="70"/>
    </location>
</feature>
<evidence type="ECO:0000256" key="1">
    <source>
        <dbReference type="ARBA" id="ARBA00022679"/>
    </source>
</evidence>
<proteinExistence type="inferred from homology"/>
<comment type="subcellular location">
    <subcellularLocation>
        <location evidence="8">Cytoplasm</location>
    </subcellularLocation>
</comment>
<comment type="cofactor">
    <cofactor evidence="8">
        <name>a divalent metal cation</name>
        <dbReference type="ChEBI" id="CHEBI:60240"/>
    </cofactor>
</comment>
<reference evidence="9" key="2">
    <citation type="journal article" date="2021" name="Int. J. Syst. Evol. Microbiol.">
        <title>Geomonas silvestris sp. nov., Geomonas paludis sp. nov. and Geomonas limicola sp. nov., isolated from terrestrial environments, and emended description of the genus Geomonas.</title>
        <authorList>
            <person name="Itoh H."/>
            <person name="Xu Z."/>
            <person name="Masuda Y."/>
            <person name="Ushijima N."/>
            <person name="Hayakawa C."/>
            <person name="Shiratori Y."/>
            <person name="Senoo K."/>
        </authorList>
    </citation>
    <scope>NUCLEOTIDE SEQUENCE</scope>
    <source>
        <strain evidence="9">Red736</strain>
    </source>
</reference>
<dbReference type="InterPro" id="IPR017437">
    <property type="entry name" value="ATP-NAD_kinase_PpnK-typ_C"/>
</dbReference>
<dbReference type="InterPro" id="IPR017438">
    <property type="entry name" value="ATP-NAD_kinase_N"/>
</dbReference>
<dbReference type="RefSeq" id="WP_183347059.1">
    <property type="nucleotide sequence ID" value="NZ_BLXY01000003.1"/>
</dbReference>
<evidence type="ECO:0000256" key="2">
    <source>
        <dbReference type="ARBA" id="ARBA00022741"/>
    </source>
</evidence>
<dbReference type="InterPro" id="IPR002504">
    <property type="entry name" value="NADK"/>
</dbReference>
<accession>A0A6V8MXE0</accession>
<feature type="binding site" evidence="8">
    <location>
        <position position="172"/>
    </location>
    <ligand>
        <name>NAD(+)</name>
        <dbReference type="ChEBI" id="CHEBI:57540"/>
    </ligand>
</feature>
<reference evidence="11" key="1">
    <citation type="submission" date="2020-06" db="EMBL/GenBank/DDBJ databases">
        <title>Draft genomic sequecing of Geomonas sp. Red736.</title>
        <authorList>
            <person name="Itoh H."/>
            <person name="Xu Z.X."/>
            <person name="Ushijima N."/>
            <person name="Masuda Y."/>
            <person name="Shiratori Y."/>
            <person name="Senoo K."/>
        </authorList>
    </citation>
    <scope>NUCLEOTIDE SEQUENCE [LARGE SCALE GENOMIC DNA]</scope>
    <source>
        <strain evidence="11">Red736</strain>
    </source>
</reference>
<dbReference type="PANTHER" id="PTHR20275">
    <property type="entry name" value="NAD KINASE"/>
    <property type="match status" value="1"/>
</dbReference>
<dbReference type="FunFam" id="2.60.200.30:FF:000009">
    <property type="entry name" value="Poly(P)/ATP NAD kinase"/>
    <property type="match status" value="1"/>
</dbReference>
<feature type="binding site" evidence="8">
    <location>
        <position position="245"/>
    </location>
    <ligand>
        <name>NAD(+)</name>
        <dbReference type="ChEBI" id="CHEBI:57540"/>
    </ligand>
</feature>
<comment type="caution">
    <text evidence="8">Lacks conserved residue(s) required for the propagation of feature annotation.</text>
</comment>
<feature type="binding site" evidence="8">
    <location>
        <begin position="144"/>
        <end position="145"/>
    </location>
    <ligand>
        <name>NAD(+)</name>
        <dbReference type="ChEBI" id="CHEBI:57540"/>
    </ligand>
</feature>
<keyword evidence="3 8" id="KW-0418">Kinase</keyword>
<dbReference type="Gene3D" id="2.60.200.30">
    <property type="entry name" value="Probable inorganic polyphosphate/atp-NAD kinase, domain 2"/>
    <property type="match status" value="1"/>
</dbReference>
<dbReference type="AlphaFoldDB" id="A0A6V8MXE0"/>
<evidence type="ECO:0000313" key="10">
    <source>
        <dbReference type="EMBL" id="UPU34225.1"/>
    </source>
</evidence>
<keyword evidence="8" id="KW-0963">Cytoplasm</keyword>
<keyword evidence="5 8" id="KW-0521">NADP</keyword>
<sequence>MKKIAIFAKVHDPRCLGVAEELIEWLAARGVTAHVEEHLSRRLRRTTLAESSESSEIARDADLVVVLGGDGTLIAAARLIGECDVPILAVNLGSLGFLTEITLDELYPSMERCLAGDFEVTERMMLLASVERDGAVVELHRVLNDVVINKGALARIIDMETSVTGRYLTTFKADGLIISTPTGSTGYSLSANGPILHPELECISITPICPHTLTNRPLVVDAQAQIAIKLNYAPDESVFLTLDGQVGMKLLSGDVIQIRKAPHVTRLIQSRSKDYFEVLRTKLKWGER</sequence>
<dbReference type="GO" id="GO:0005524">
    <property type="term" value="F:ATP binding"/>
    <property type="evidence" value="ECO:0007669"/>
    <property type="project" value="UniProtKB-KW"/>
</dbReference>
<organism evidence="9 11">
    <name type="scientific">Geomonas paludis</name>
    <dbReference type="NCBI Taxonomy" id="2740185"/>
    <lineage>
        <taxon>Bacteria</taxon>
        <taxon>Pseudomonadati</taxon>
        <taxon>Thermodesulfobacteriota</taxon>
        <taxon>Desulfuromonadia</taxon>
        <taxon>Geobacterales</taxon>
        <taxon>Geobacteraceae</taxon>
        <taxon>Geomonas</taxon>
    </lineage>
</organism>
<keyword evidence="2 8" id="KW-0547">Nucleotide-binding</keyword>
<dbReference type="SUPFAM" id="SSF111331">
    <property type="entry name" value="NAD kinase/diacylglycerol kinase-like"/>
    <property type="match status" value="1"/>
</dbReference>
<dbReference type="EMBL" id="BLXY01000003">
    <property type="protein sequence ID" value="GFO64203.1"/>
    <property type="molecule type" value="Genomic_DNA"/>
</dbReference>
<evidence type="ECO:0000256" key="4">
    <source>
        <dbReference type="ARBA" id="ARBA00022840"/>
    </source>
</evidence>
<feature type="binding site" evidence="8">
    <location>
        <position position="155"/>
    </location>
    <ligand>
        <name>NAD(+)</name>
        <dbReference type="ChEBI" id="CHEBI:57540"/>
    </ligand>
</feature>
<gene>
    <name evidence="8 9" type="primary">nadK</name>
    <name evidence="9" type="ORF">GMPD_21220</name>
    <name evidence="10" type="ORF">M1B72_12265</name>
</gene>
<evidence type="ECO:0000256" key="6">
    <source>
        <dbReference type="ARBA" id="ARBA00023027"/>
    </source>
</evidence>
<dbReference type="GO" id="GO:0019674">
    <property type="term" value="P:NAD+ metabolic process"/>
    <property type="evidence" value="ECO:0007669"/>
    <property type="project" value="InterPro"/>
</dbReference>
<dbReference type="GO" id="GO:0046872">
    <property type="term" value="F:metal ion binding"/>
    <property type="evidence" value="ECO:0007669"/>
    <property type="project" value="UniProtKB-UniRule"/>
</dbReference>
<protein>
    <recommendedName>
        <fullName evidence="8">NAD kinase</fullName>
        <ecNumber evidence="8">2.7.1.23</ecNumber>
    </recommendedName>
    <alternativeName>
        <fullName evidence="8">ATP-dependent NAD kinase</fullName>
    </alternativeName>
</protein>
<keyword evidence="6 8" id="KW-0520">NAD</keyword>
<dbReference type="Proteomes" id="UP000831485">
    <property type="component" value="Chromosome"/>
</dbReference>
<dbReference type="Proteomes" id="UP000568888">
    <property type="component" value="Unassembled WGS sequence"/>
</dbReference>
<evidence type="ECO:0000313" key="9">
    <source>
        <dbReference type="EMBL" id="GFO64203.1"/>
    </source>
</evidence>
<feature type="binding site" evidence="8">
    <location>
        <position position="174"/>
    </location>
    <ligand>
        <name>NAD(+)</name>
        <dbReference type="ChEBI" id="CHEBI:57540"/>
    </ligand>
</feature>